<feature type="non-terminal residue" evidence="1">
    <location>
        <position position="1"/>
    </location>
</feature>
<proteinExistence type="predicted"/>
<reference evidence="1" key="1">
    <citation type="journal article" date="2014" name="Front. Microbiol.">
        <title>High frequency of phylogenetically diverse reductive dehalogenase-homologous genes in deep subseafloor sedimentary metagenomes.</title>
        <authorList>
            <person name="Kawai M."/>
            <person name="Futagami T."/>
            <person name="Toyoda A."/>
            <person name="Takaki Y."/>
            <person name="Nishi S."/>
            <person name="Hori S."/>
            <person name="Arai W."/>
            <person name="Tsubouchi T."/>
            <person name="Morono Y."/>
            <person name="Uchiyama I."/>
            <person name="Ito T."/>
            <person name="Fujiyama A."/>
            <person name="Inagaki F."/>
            <person name="Takami H."/>
        </authorList>
    </citation>
    <scope>NUCLEOTIDE SEQUENCE</scope>
    <source>
        <strain evidence="1">Expedition CK06-06</strain>
    </source>
</reference>
<dbReference type="AlphaFoldDB" id="X1PLR6"/>
<name>X1PLR6_9ZZZZ</name>
<organism evidence="1">
    <name type="scientific">marine sediment metagenome</name>
    <dbReference type="NCBI Taxonomy" id="412755"/>
    <lineage>
        <taxon>unclassified sequences</taxon>
        <taxon>metagenomes</taxon>
        <taxon>ecological metagenomes</taxon>
    </lineage>
</organism>
<dbReference type="EMBL" id="BARV01031643">
    <property type="protein sequence ID" value="GAI39970.1"/>
    <property type="molecule type" value="Genomic_DNA"/>
</dbReference>
<sequence>WAEGFQKQLEPITTFAGAIGDLREALATIAGPPAGGEGPAAGPDYTISPLEYDGKAPWMLHPQVVTIVGEQVKELMKYGADRLEGIMGKGPAPPMGEEEEEEEFMIPSLLDEAATEEAVEAPIEEVIEEEVEVPVEEIPVEEIIEEEVEVPAEEAAEVPVEEVTEEVEAEAPLEEAETIPSLLEEGLPCAQCGRTDVPLLPNGLCEKCVKEIAQGEQANE</sequence>
<evidence type="ECO:0000313" key="1">
    <source>
        <dbReference type="EMBL" id="GAI39970.1"/>
    </source>
</evidence>
<protein>
    <submittedName>
        <fullName evidence="1">Uncharacterized protein</fullName>
    </submittedName>
</protein>
<gene>
    <name evidence="1" type="ORF">S06H3_50037</name>
</gene>
<accession>X1PLR6</accession>
<comment type="caution">
    <text evidence="1">The sequence shown here is derived from an EMBL/GenBank/DDBJ whole genome shotgun (WGS) entry which is preliminary data.</text>
</comment>